<sequence length="189" mass="20882">MMQNDIHEEKPAFSYCVKVGHVSTNAFTVKAEADNRELAELAKVWKVVSVEALSADLQINRWKRDGIRVKGKVIARLTQECVVTLDPIETRIEEEFEQIFVPEGSKLARVVTGSAAEMVLDPDGPDLPETFAGDTLDVGPIISEFVALAIDPYPRKAGAEFADHIEMDDEQAAKRPSPFAALKDWKSGQ</sequence>
<organism evidence="2 3">
    <name type="scientific">Neorhizobium huautlense</name>
    <dbReference type="NCBI Taxonomy" id="67774"/>
    <lineage>
        <taxon>Bacteria</taxon>
        <taxon>Pseudomonadati</taxon>
        <taxon>Pseudomonadota</taxon>
        <taxon>Alphaproteobacteria</taxon>
        <taxon>Hyphomicrobiales</taxon>
        <taxon>Rhizobiaceae</taxon>
        <taxon>Rhizobium/Agrobacterium group</taxon>
        <taxon>Neorhizobium</taxon>
    </lineage>
</organism>
<dbReference type="Proteomes" id="UP001241472">
    <property type="component" value="Unassembled WGS sequence"/>
</dbReference>
<accession>A0ABT9Q0J5</accession>
<evidence type="ECO:0000313" key="3">
    <source>
        <dbReference type="Proteomes" id="UP001241472"/>
    </source>
</evidence>
<evidence type="ECO:0000256" key="1">
    <source>
        <dbReference type="SAM" id="MobiDB-lite"/>
    </source>
</evidence>
<reference evidence="2 3" key="1">
    <citation type="submission" date="2023-07" db="EMBL/GenBank/DDBJ databases">
        <title>Sorghum-associated microbial communities from plants grown in Nebraska, USA.</title>
        <authorList>
            <person name="Schachtman D."/>
        </authorList>
    </citation>
    <scope>NUCLEOTIDE SEQUENCE [LARGE SCALE GENOMIC DNA]</scope>
    <source>
        <strain evidence="2 3">DS1307</strain>
    </source>
</reference>
<dbReference type="Pfam" id="PF02620">
    <property type="entry name" value="YceD"/>
    <property type="match status" value="1"/>
</dbReference>
<dbReference type="EMBL" id="JAUSRF010000023">
    <property type="protein sequence ID" value="MDP9840233.1"/>
    <property type="molecule type" value="Genomic_DNA"/>
</dbReference>
<feature type="region of interest" description="Disordered" evidence="1">
    <location>
        <begin position="168"/>
        <end position="189"/>
    </location>
</feature>
<evidence type="ECO:0000313" key="2">
    <source>
        <dbReference type="EMBL" id="MDP9840233.1"/>
    </source>
</evidence>
<comment type="caution">
    <text evidence="2">The sequence shown here is derived from an EMBL/GenBank/DDBJ whole genome shotgun (WGS) entry which is preliminary data.</text>
</comment>
<name>A0ABT9Q0J5_9HYPH</name>
<protein>
    <submittedName>
        <fullName evidence="2">Uncharacterized metal-binding protein YceD (DUF177 family)</fullName>
    </submittedName>
</protein>
<keyword evidence="3" id="KW-1185">Reference proteome</keyword>
<proteinExistence type="predicted"/>
<dbReference type="InterPro" id="IPR003772">
    <property type="entry name" value="YceD"/>
</dbReference>
<gene>
    <name evidence="2" type="ORF">J2T09_005013</name>
</gene>